<feature type="domain" description="PAS" evidence="1">
    <location>
        <begin position="296"/>
        <end position="366"/>
    </location>
</feature>
<dbReference type="Pfam" id="PF13185">
    <property type="entry name" value="GAF_2"/>
    <property type="match status" value="1"/>
</dbReference>
<keyword evidence="5" id="KW-1185">Reference proteome</keyword>
<dbReference type="InterPro" id="IPR000700">
    <property type="entry name" value="PAS-assoc_C"/>
</dbReference>
<feature type="domain" description="PAS" evidence="1">
    <location>
        <begin position="6"/>
        <end position="81"/>
    </location>
</feature>
<organism evidence="4 5">
    <name type="scientific">Limimonas halophila</name>
    <dbReference type="NCBI Taxonomy" id="1082479"/>
    <lineage>
        <taxon>Bacteria</taxon>
        <taxon>Pseudomonadati</taxon>
        <taxon>Pseudomonadota</taxon>
        <taxon>Alphaproteobacteria</taxon>
        <taxon>Rhodospirillales</taxon>
        <taxon>Rhodovibrionaceae</taxon>
        <taxon>Limimonas</taxon>
    </lineage>
</organism>
<dbReference type="STRING" id="1082479.SAMN05216241_105105"/>
<dbReference type="RefSeq" id="WP_176758591.1">
    <property type="nucleotide sequence ID" value="NZ_FNCE01000005.1"/>
</dbReference>
<reference evidence="4 5" key="1">
    <citation type="submission" date="2016-10" db="EMBL/GenBank/DDBJ databases">
        <authorList>
            <person name="de Groot N.N."/>
        </authorList>
    </citation>
    <scope>NUCLEOTIDE SEQUENCE [LARGE SCALE GENOMIC DNA]</scope>
    <source>
        <strain evidence="4 5">DSM 25584</strain>
    </source>
</reference>
<dbReference type="PANTHER" id="PTHR46663">
    <property type="entry name" value="DIGUANYLATE CYCLASE DGCT-RELATED"/>
    <property type="match status" value="1"/>
</dbReference>
<dbReference type="EMBL" id="FNCE01000005">
    <property type="protein sequence ID" value="SDG09235.1"/>
    <property type="molecule type" value="Genomic_DNA"/>
</dbReference>
<dbReference type="PROSITE" id="PS50887">
    <property type="entry name" value="GGDEF"/>
    <property type="match status" value="1"/>
</dbReference>
<dbReference type="SUPFAM" id="SSF55781">
    <property type="entry name" value="GAF domain-like"/>
    <property type="match status" value="1"/>
</dbReference>
<dbReference type="NCBIfam" id="TIGR00229">
    <property type="entry name" value="sensory_box"/>
    <property type="match status" value="2"/>
</dbReference>
<dbReference type="Pfam" id="PF13426">
    <property type="entry name" value="PAS_9"/>
    <property type="match status" value="1"/>
</dbReference>
<dbReference type="Gene3D" id="3.30.450.20">
    <property type="entry name" value="PAS domain"/>
    <property type="match status" value="2"/>
</dbReference>
<dbReference type="NCBIfam" id="TIGR00254">
    <property type="entry name" value="GGDEF"/>
    <property type="match status" value="1"/>
</dbReference>
<dbReference type="SMART" id="SM00086">
    <property type="entry name" value="PAC"/>
    <property type="match status" value="2"/>
</dbReference>
<feature type="domain" description="PAC" evidence="2">
    <location>
        <begin position="84"/>
        <end position="136"/>
    </location>
</feature>
<proteinExistence type="predicted"/>
<dbReference type="PROSITE" id="PS50112">
    <property type="entry name" value="PAS"/>
    <property type="match status" value="2"/>
</dbReference>
<evidence type="ECO:0000313" key="5">
    <source>
        <dbReference type="Proteomes" id="UP000199415"/>
    </source>
</evidence>
<dbReference type="Pfam" id="PF00990">
    <property type="entry name" value="GGDEF"/>
    <property type="match status" value="1"/>
</dbReference>
<dbReference type="SMART" id="SM00065">
    <property type="entry name" value="GAF"/>
    <property type="match status" value="1"/>
</dbReference>
<dbReference type="SMART" id="SM00267">
    <property type="entry name" value="GGDEF"/>
    <property type="match status" value="1"/>
</dbReference>
<dbReference type="GO" id="GO:0003824">
    <property type="term" value="F:catalytic activity"/>
    <property type="evidence" value="ECO:0007669"/>
    <property type="project" value="UniProtKB-ARBA"/>
</dbReference>
<dbReference type="CDD" id="cd00130">
    <property type="entry name" value="PAS"/>
    <property type="match status" value="2"/>
</dbReference>
<evidence type="ECO:0000259" key="2">
    <source>
        <dbReference type="PROSITE" id="PS50113"/>
    </source>
</evidence>
<dbReference type="InterPro" id="IPR043128">
    <property type="entry name" value="Rev_trsase/Diguanyl_cyclase"/>
</dbReference>
<dbReference type="InterPro" id="IPR001610">
    <property type="entry name" value="PAC"/>
</dbReference>
<dbReference type="InterPro" id="IPR000014">
    <property type="entry name" value="PAS"/>
</dbReference>
<sequence length="579" mass="62794">MANALSPDVMASALHALSDGVLIADAKLDRPGPRILYVNPAWERMTGYSADEVVGRSPRILQGPATSPQVLKRMRAALESDGEATFELVNYRRDGSPFYMAADVSPLRDDGGAITHFVALQRDVSEDRKAAARLHQLEALTRLQREVATAGLNLDERRRRVAEVALAVTGGDGAAVEEAEGGEMVYRATAGSARGLEGTRLPMSGSTSGLAFHSRTPRLVTDVATDPAVQLKDKARELGFVSGIVAPLIHENRTYGVLKVMAGEPDRFGEEERHLLELASGVLAASLYNAAAYHAERERRALLVDAVPVLISYLDTDLRYREVNAAYEERFGLSADTIRGMHVSELLGEATYERIRPNLEAALAGRRVSYEHSLPDADGGTRQHRVEMIPHRGVHGEVHGLYAIVRDITDQRNAQLDFLTGLANRGAFERQADHLISVAARYGQRLSLVMLDLDHFKRVNDSLGHLAGDEILKHLAGILGEVTRSADLVGRWGGEEFAIVLPQTDQAQAETLAERVRAAVEAHAFPRGQAITVSVGVAQMQEGDDLTSLTDRADTALYRAKHAGRDCVVSLAPTTAPPG</sequence>
<dbReference type="FunFam" id="3.30.70.270:FF:000001">
    <property type="entry name" value="Diguanylate cyclase domain protein"/>
    <property type="match status" value="1"/>
</dbReference>
<gene>
    <name evidence="4" type="ORF">SAMN05216241_105105</name>
</gene>
<protein>
    <submittedName>
        <fullName evidence="4">PAS domain S-box-containing protein/diguanylate cyclase (GGDEF) domain-containing protein</fullName>
    </submittedName>
</protein>
<dbReference type="InterPro" id="IPR013656">
    <property type="entry name" value="PAS_4"/>
</dbReference>
<dbReference type="PROSITE" id="PS50113">
    <property type="entry name" value="PAC"/>
    <property type="match status" value="2"/>
</dbReference>
<dbReference type="InterPro" id="IPR029787">
    <property type="entry name" value="Nucleotide_cyclase"/>
</dbReference>
<evidence type="ECO:0000259" key="3">
    <source>
        <dbReference type="PROSITE" id="PS50887"/>
    </source>
</evidence>
<feature type="domain" description="PAC" evidence="2">
    <location>
        <begin position="368"/>
        <end position="420"/>
    </location>
</feature>
<dbReference type="InterPro" id="IPR003018">
    <property type="entry name" value="GAF"/>
</dbReference>
<evidence type="ECO:0000313" key="4">
    <source>
        <dbReference type="EMBL" id="SDG09235.1"/>
    </source>
</evidence>
<name>A0A1G7RF09_9PROT</name>
<accession>A0A1G7RF09</accession>
<dbReference type="AlphaFoldDB" id="A0A1G7RF09"/>
<dbReference type="SUPFAM" id="SSF55785">
    <property type="entry name" value="PYP-like sensor domain (PAS domain)"/>
    <property type="match status" value="2"/>
</dbReference>
<dbReference type="Proteomes" id="UP000199415">
    <property type="component" value="Unassembled WGS sequence"/>
</dbReference>
<dbReference type="Pfam" id="PF08448">
    <property type="entry name" value="PAS_4"/>
    <property type="match status" value="1"/>
</dbReference>
<dbReference type="Gene3D" id="3.30.450.40">
    <property type="match status" value="1"/>
</dbReference>
<dbReference type="CDD" id="cd01949">
    <property type="entry name" value="GGDEF"/>
    <property type="match status" value="1"/>
</dbReference>
<dbReference type="Gene3D" id="3.30.70.270">
    <property type="match status" value="1"/>
</dbReference>
<dbReference type="InterPro" id="IPR000160">
    <property type="entry name" value="GGDEF_dom"/>
</dbReference>
<dbReference type="InterPro" id="IPR052163">
    <property type="entry name" value="DGC-Regulatory_Protein"/>
</dbReference>
<dbReference type="SUPFAM" id="SSF55073">
    <property type="entry name" value="Nucleotide cyclase"/>
    <property type="match status" value="1"/>
</dbReference>
<dbReference type="InterPro" id="IPR029016">
    <property type="entry name" value="GAF-like_dom_sf"/>
</dbReference>
<evidence type="ECO:0000259" key="1">
    <source>
        <dbReference type="PROSITE" id="PS50112"/>
    </source>
</evidence>
<feature type="domain" description="GGDEF" evidence="3">
    <location>
        <begin position="444"/>
        <end position="573"/>
    </location>
</feature>
<dbReference type="PANTHER" id="PTHR46663:SF4">
    <property type="entry name" value="DIGUANYLATE CYCLASE DGCT-RELATED"/>
    <property type="match status" value="1"/>
</dbReference>
<dbReference type="InterPro" id="IPR035965">
    <property type="entry name" value="PAS-like_dom_sf"/>
</dbReference>
<dbReference type="SMART" id="SM00091">
    <property type="entry name" value="PAS"/>
    <property type="match status" value="2"/>
</dbReference>